<dbReference type="Gene3D" id="2.40.10.220">
    <property type="entry name" value="predicted glycosyltransferase like domains"/>
    <property type="match status" value="1"/>
</dbReference>
<evidence type="ECO:0000259" key="2">
    <source>
        <dbReference type="Pfam" id="PF07238"/>
    </source>
</evidence>
<accession>A0ABU7JBL4</accession>
<evidence type="ECO:0000313" key="3">
    <source>
        <dbReference type="EMBL" id="MEE2022758.1"/>
    </source>
</evidence>
<keyword evidence="1" id="KW-0547">Nucleotide-binding</keyword>
<name>A0ABU7JBL4_9GAMM</name>
<sequence>MLNQILSRGTLMDNRRFHRISFHGPASVKTATSTYATELLDLSLKGALVARPADFPSETDLLELHFPLQDSALCIVMQARVAHQTEQLLGLHCEKIDLDSISHLKRLVQLNLGDDQLLERELSELSHAD</sequence>
<dbReference type="Proteomes" id="UP001339167">
    <property type="component" value="Unassembled WGS sequence"/>
</dbReference>
<dbReference type="PIRSF" id="PIRSF028141">
    <property type="entry name" value="C-di-GMP_BP_PA4608"/>
    <property type="match status" value="1"/>
</dbReference>
<dbReference type="InterPro" id="IPR009875">
    <property type="entry name" value="PilZ_domain"/>
</dbReference>
<dbReference type="InterPro" id="IPR027021">
    <property type="entry name" value="C-di-GMP_BP_PA4608"/>
</dbReference>
<reference evidence="3 4" key="1">
    <citation type="submission" date="2023-06" db="EMBL/GenBank/DDBJ databases">
        <title>Alkalimonas sp., MEB004 an alkaliphilic bacterium isolated from Lonar Lake, India.</title>
        <authorList>
            <person name="Joshi A."/>
            <person name="Thite S."/>
        </authorList>
    </citation>
    <scope>NUCLEOTIDE SEQUENCE [LARGE SCALE GENOMIC DNA]</scope>
    <source>
        <strain evidence="3 4">MEB004</strain>
    </source>
</reference>
<evidence type="ECO:0000256" key="1">
    <source>
        <dbReference type="PIRNR" id="PIRNR028141"/>
    </source>
</evidence>
<gene>
    <name evidence="3" type="ORF">QWF21_00760</name>
</gene>
<protein>
    <recommendedName>
        <fullName evidence="1">Cyclic diguanosine monophosphate-binding protein</fullName>
        <shortName evidence="1">c-di-GMP-binding protein</shortName>
    </recommendedName>
    <alternativeName>
        <fullName evidence="1">Pilz domain-containing protein</fullName>
    </alternativeName>
</protein>
<feature type="domain" description="PilZ" evidence="2">
    <location>
        <begin position="14"/>
        <end position="108"/>
    </location>
</feature>
<keyword evidence="1" id="KW-0973">c-di-GMP</keyword>
<comment type="subunit">
    <text evidence="1">Monomer in both c-di-GMP-bound and free forms.</text>
</comment>
<dbReference type="Pfam" id="PF07238">
    <property type="entry name" value="PilZ"/>
    <property type="match status" value="1"/>
</dbReference>
<comment type="caution">
    <text evidence="3">The sequence shown here is derived from an EMBL/GenBank/DDBJ whole genome shotgun (WGS) entry which is preliminary data.</text>
</comment>
<keyword evidence="4" id="KW-1185">Reference proteome</keyword>
<dbReference type="RefSeq" id="WP_330086121.1">
    <property type="nucleotide sequence ID" value="NZ_JAUGZK010000001.1"/>
</dbReference>
<proteinExistence type="predicted"/>
<organism evidence="3 4">
    <name type="scientific">Alkalimonas mucilaginosa</name>
    <dbReference type="NCBI Taxonomy" id="3057676"/>
    <lineage>
        <taxon>Bacteria</taxon>
        <taxon>Pseudomonadati</taxon>
        <taxon>Pseudomonadota</taxon>
        <taxon>Gammaproteobacteria</taxon>
        <taxon>Alkalimonas</taxon>
    </lineage>
</organism>
<dbReference type="EMBL" id="JAUGZK010000001">
    <property type="protein sequence ID" value="MEE2022758.1"/>
    <property type="molecule type" value="Genomic_DNA"/>
</dbReference>
<evidence type="ECO:0000313" key="4">
    <source>
        <dbReference type="Proteomes" id="UP001339167"/>
    </source>
</evidence>
<dbReference type="SUPFAM" id="SSF141371">
    <property type="entry name" value="PilZ domain-like"/>
    <property type="match status" value="1"/>
</dbReference>
<comment type="function">
    <text evidence="1">Binds the second messenger bis-(3'-5') cyclic dimeric guanosine monophosphate (c-di-GMP). Can bind two c-di-GMP molecules per monomer. May play a role in bacterial second-messenger regulated processes. Binding to c-di-GMP induces a conformational change of the C- and N-termini resulting in the exposure of a highly negative surface on one side of the protein to a possible effector protein.</text>
</comment>